<evidence type="ECO:0000256" key="4">
    <source>
        <dbReference type="PROSITE-ProRule" id="PRU00335"/>
    </source>
</evidence>
<accession>A0A9X3S5B6</accession>
<dbReference type="Pfam" id="PF16859">
    <property type="entry name" value="TetR_C_11"/>
    <property type="match status" value="1"/>
</dbReference>
<dbReference type="GO" id="GO:0000976">
    <property type="term" value="F:transcription cis-regulatory region binding"/>
    <property type="evidence" value="ECO:0007669"/>
    <property type="project" value="TreeGrafter"/>
</dbReference>
<organism evidence="6 7">
    <name type="scientific">Solirubrobacter ginsenosidimutans</name>
    <dbReference type="NCBI Taxonomy" id="490573"/>
    <lineage>
        <taxon>Bacteria</taxon>
        <taxon>Bacillati</taxon>
        <taxon>Actinomycetota</taxon>
        <taxon>Thermoleophilia</taxon>
        <taxon>Solirubrobacterales</taxon>
        <taxon>Solirubrobacteraceae</taxon>
        <taxon>Solirubrobacter</taxon>
    </lineage>
</organism>
<keyword evidence="3" id="KW-0804">Transcription</keyword>
<gene>
    <name evidence="6" type="ORF">OM076_40760</name>
</gene>
<dbReference type="Proteomes" id="UP001149140">
    <property type="component" value="Unassembled WGS sequence"/>
</dbReference>
<dbReference type="SUPFAM" id="SSF48498">
    <property type="entry name" value="Tetracyclin repressor-like, C-terminal domain"/>
    <property type="match status" value="1"/>
</dbReference>
<dbReference type="PANTHER" id="PTHR30055">
    <property type="entry name" value="HTH-TYPE TRANSCRIPTIONAL REGULATOR RUTR"/>
    <property type="match status" value="1"/>
</dbReference>
<dbReference type="PROSITE" id="PS50977">
    <property type="entry name" value="HTH_TETR_2"/>
    <property type="match status" value="1"/>
</dbReference>
<keyword evidence="7" id="KW-1185">Reference proteome</keyword>
<evidence type="ECO:0000256" key="1">
    <source>
        <dbReference type="ARBA" id="ARBA00023015"/>
    </source>
</evidence>
<feature type="DNA-binding region" description="H-T-H motif" evidence="4">
    <location>
        <begin position="39"/>
        <end position="58"/>
    </location>
</feature>
<dbReference type="SUPFAM" id="SSF46689">
    <property type="entry name" value="Homeodomain-like"/>
    <property type="match status" value="1"/>
</dbReference>
<sequence length="203" mass="22156">MGVPTEPTLRGRPRDPRRAEAILRAAITLVAEVGYDRMTVDALAARAGVSKPTIYRRWPRGKKDIIVDAIRSKHAAIDSLPDAGSLRGDLLAMLGAMVTHVHEDAHLAGGLISQLRDSEELATLMREEIVVHERRRYDGLIARAVARGELSADARITPLLSDVAGSLVFSRAVITGEPLDQAFLEELVDHVLLPILQPLPKET</sequence>
<evidence type="ECO:0000313" key="6">
    <source>
        <dbReference type="EMBL" id="MDA0166664.1"/>
    </source>
</evidence>
<dbReference type="PANTHER" id="PTHR30055:SF149">
    <property type="entry name" value="TETR-FAMILY TRANSCRIPTIONAL REGULATOR"/>
    <property type="match status" value="1"/>
</dbReference>
<dbReference type="InterPro" id="IPR036271">
    <property type="entry name" value="Tet_transcr_reg_TetR-rel_C_sf"/>
</dbReference>
<keyword evidence="2 4" id="KW-0238">DNA-binding</keyword>
<evidence type="ECO:0000259" key="5">
    <source>
        <dbReference type="PROSITE" id="PS50977"/>
    </source>
</evidence>
<name>A0A9X3S5B6_9ACTN</name>
<feature type="domain" description="HTH tetR-type" evidence="5">
    <location>
        <begin position="16"/>
        <end position="76"/>
    </location>
</feature>
<proteinExistence type="predicted"/>
<dbReference type="InterPro" id="IPR050109">
    <property type="entry name" value="HTH-type_TetR-like_transc_reg"/>
</dbReference>
<keyword evidence="1" id="KW-0805">Transcription regulation</keyword>
<dbReference type="Gene3D" id="1.10.357.10">
    <property type="entry name" value="Tetracycline Repressor, domain 2"/>
    <property type="match status" value="1"/>
</dbReference>
<dbReference type="InterPro" id="IPR009057">
    <property type="entry name" value="Homeodomain-like_sf"/>
</dbReference>
<protein>
    <submittedName>
        <fullName evidence="6">TetR/AcrR family transcriptional regulator</fullName>
    </submittedName>
</protein>
<dbReference type="InterPro" id="IPR011075">
    <property type="entry name" value="TetR_C"/>
</dbReference>
<dbReference type="Pfam" id="PF00440">
    <property type="entry name" value="TetR_N"/>
    <property type="match status" value="1"/>
</dbReference>
<reference evidence="6" key="1">
    <citation type="submission" date="2022-10" db="EMBL/GenBank/DDBJ databases">
        <title>The WGS of Solirubrobacter ginsenosidimutans DSM 21036.</title>
        <authorList>
            <person name="Jiang Z."/>
        </authorList>
    </citation>
    <scope>NUCLEOTIDE SEQUENCE</scope>
    <source>
        <strain evidence="6">DSM 21036</strain>
    </source>
</reference>
<dbReference type="EMBL" id="JAPDOD010000072">
    <property type="protein sequence ID" value="MDA0166664.1"/>
    <property type="molecule type" value="Genomic_DNA"/>
</dbReference>
<dbReference type="GO" id="GO:0003700">
    <property type="term" value="F:DNA-binding transcription factor activity"/>
    <property type="evidence" value="ECO:0007669"/>
    <property type="project" value="TreeGrafter"/>
</dbReference>
<dbReference type="InterPro" id="IPR001647">
    <property type="entry name" value="HTH_TetR"/>
</dbReference>
<evidence type="ECO:0000256" key="3">
    <source>
        <dbReference type="ARBA" id="ARBA00023163"/>
    </source>
</evidence>
<dbReference type="Gene3D" id="1.10.10.60">
    <property type="entry name" value="Homeodomain-like"/>
    <property type="match status" value="1"/>
</dbReference>
<dbReference type="RefSeq" id="WP_270045922.1">
    <property type="nucleotide sequence ID" value="NZ_JAPDOD010000072.1"/>
</dbReference>
<evidence type="ECO:0000313" key="7">
    <source>
        <dbReference type="Proteomes" id="UP001149140"/>
    </source>
</evidence>
<comment type="caution">
    <text evidence="6">The sequence shown here is derived from an EMBL/GenBank/DDBJ whole genome shotgun (WGS) entry which is preliminary data.</text>
</comment>
<dbReference type="AlphaFoldDB" id="A0A9X3S5B6"/>
<evidence type="ECO:0000256" key="2">
    <source>
        <dbReference type="ARBA" id="ARBA00023125"/>
    </source>
</evidence>